<dbReference type="GO" id="GO:0098662">
    <property type="term" value="P:inorganic cation transmembrane transport"/>
    <property type="evidence" value="ECO:0007669"/>
    <property type="project" value="InterPro"/>
</dbReference>
<feature type="transmembrane region" description="Helical" evidence="1">
    <location>
        <begin position="73"/>
        <end position="96"/>
    </location>
</feature>
<dbReference type="Proteomes" id="UP000500930">
    <property type="component" value="Chromosome"/>
</dbReference>
<dbReference type="KEGG" id="aplt:ANPL_01455"/>
<dbReference type="AlphaFoldDB" id="A0A858PXU9"/>
<dbReference type="InterPro" id="IPR005133">
    <property type="entry name" value="PhaG_MnhG_YufB"/>
</dbReference>
<dbReference type="Pfam" id="PF03334">
    <property type="entry name" value="PhaG_MnhG_YufB"/>
    <property type="match status" value="1"/>
</dbReference>
<proteinExistence type="predicted"/>
<name>A0A858PXU9_9RICK</name>
<keyword evidence="3" id="KW-1185">Reference proteome</keyword>
<dbReference type="GO" id="GO:0015297">
    <property type="term" value="F:antiporter activity"/>
    <property type="evidence" value="ECO:0007669"/>
    <property type="project" value="InterPro"/>
</dbReference>
<evidence type="ECO:0000313" key="2">
    <source>
        <dbReference type="EMBL" id="QJC27399.1"/>
    </source>
</evidence>
<dbReference type="EMBL" id="CP046391">
    <property type="protein sequence ID" value="QJC27399.1"/>
    <property type="molecule type" value="Genomic_DNA"/>
</dbReference>
<feature type="transmembrane region" description="Helical" evidence="1">
    <location>
        <begin position="15"/>
        <end position="37"/>
    </location>
</feature>
<accession>A0A858PXU9</accession>
<feature type="transmembrane region" description="Helical" evidence="1">
    <location>
        <begin position="49"/>
        <end position="67"/>
    </location>
</feature>
<evidence type="ECO:0000256" key="1">
    <source>
        <dbReference type="SAM" id="Phobius"/>
    </source>
</evidence>
<reference evidence="2 3" key="1">
    <citation type="journal article" date="2020" name="Pathogens">
        <title>First Whole Genome Sequence of Anaplasma platys, an Obligate Intracellular Rickettsial Pathogen of Dogs.</title>
        <authorList>
            <person name="Llanes A."/>
            <person name="Rajeev S."/>
        </authorList>
    </citation>
    <scope>NUCLEOTIDE SEQUENCE [LARGE SCALE GENOMIC DNA]</scope>
    <source>
        <strain evidence="2 3">S3</strain>
    </source>
</reference>
<gene>
    <name evidence="2" type="ORF">ANPL_01455</name>
</gene>
<keyword evidence="1" id="KW-0812">Transmembrane</keyword>
<organism evidence="2 3">
    <name type="scientific">Anaplasma platys</name>
    <dbReference type="NCBI Taxonomy" id="949"/>
    <lineage>
        <taxon>Bacteria</taxon>
        <taxon>Pseudomonadati</taxon>
        <taxon>Pseudomonadota</taxon>
        <taxon>Alphaproteobacteria</taxon>
        <taxon>Rickettsiales</taxon>
        <taxon>Anaplasmataceae</taxon>
        <taxon>Anaplasma</taxon>
    </lineage>
</organism>
<keyword evidence="1" id="KW-0472">Membrane</keyword>
<protein>
    <submittedName>
        <fullName evidence="2">Cation:proton antiporter</fullName>
    </submittedName>
</protein>
<keyword evidence="1" id="KW-1133">Transmembrane helix</keyword>
<evidence type="ECO:0000313" key="3">
    <source>
        <dbReference type="Proteomes" id="UP000500930"/>
    </source>
</evidence>
<sequence>MLNTFSTAVGGSRMFGAFGAGIFYMGIIAVVIAVIGVMRFSDFLYRVHAAGIVDGAGITLSCIGLAFQYGFSILSLKILLLLALLLVTNTTTCNILTGAACSTRGDDEASC</sequence>